<dbReference type="Proteomes" id="UP001497700">
    <property type="component" value="Unassembled WGS sequence"/>
</dbReference>
<accession>A0ACB9ZEY0</accession>
<comment type="caution">
    <text evidence="1">The sequence shown here is derived from an EMBL/GenBank/DDBJ whole genome shotgun (WGS) entry which is preliminary data.</text>
</comment>
<gene>
    <name evidence="1" type="ORF">F4820DRAFT_443868</name>
</gene>
<sequence length="629" mass="66798">MSSKSVDVQAVPRPTQTGGSQTYQRYSPTSGQGESTEKLGPIQPIRAQYDGPSVNMETTTSMAARDELSDAANGDSGDQVTQSSPRLKGGRWFLVVVAILINTFVYAIDNTIVAVIQPAIVQQFGNLADLPWISVGFILGGTATALPLTGLYSALDAKWLYIAFTVIFAAASALCGAAPTMPALIVGRVIAGVGGNGMYLGAITLLSVFSEPAKTPIYIGYIGLSWGAGTVIGPIIGGAFVSSSAGWRWAFYINLIIGAVSTPILLILTPNFRPRPLDVSAAKALQNIDWLGAGLSLPAFVLGITAISFGGTQFPWDGAFIVSMFWAAGFLFFAFWLQQLLLFRTTLPTRLFPIHFFARKDLLLLFIIQASVGGIVVIPLYLLALYYPFAQGDTALQAGVKLLPLVAFLVAAIIFNGYAMGSWGYHQVWIVSGSVLVLVSGVLFSRLTVDTTNATIYGLQVVLGIGTGAFSQAGFAIAQALVEPTEIQNAISFMLIAQLSGTSLGLSISQSIFQNLSVPRVAEILGPGYSLEQVTRIVTRIDEALIASLPADLYRQAQGIVIDAITNGLVLVYAGGALCLVCGVFLTPNARLLGKQAERRETILQLETENVPVSGSSEGETHFQHSKPQ</sequence>
<name>A0ACB9ZEY0_9PEZI</name>
<dbReference type="EMBL" id="MU393428">
    <property type="protein sequence ID" value="KAI4869790.1"/>
    <property type="molecule type" value="Genomic_DNA"/>
</dbReference>
<evidence type="ECO:0000313" key="1">
    <source>
        <dbReference type="EMBL" id="KAI4869790.1"/>
    </source>
</evidence>
<reference evidence="1 2" key="1">
    <citation type="journal article" date="2022" name="New Phytol.">
        <title>Ecological generalism drives hyperdiversity of secondary metabolite gene clusters in xylarialean endophytes.</title>
        <authorList>
            <person name="Franco M.E.E."/>
            <person name="Wisecaver J.H."/>
            <person name="Arnold A.E."/>
            <person name="Ju Y.M."/>
            <person name="Slot J.C."/>
            <person name="Ahrendt S."/>
            <person name="Moore L.P."/>
            <person name="Eastman K.E."/>
            <person name="Scott K."/>
            <person name="Konkel Z."/>
            <person name="Mondo S.J."/>
            <person name="Kuo A."/>
            <person name="Hayes R.D."/>
            <person name="Haridas S."/>
            <person name="Andreopoulos B."/>
            <person name="Riley R."/>
            <person name="LaButti K."/>
            <person name="Pangilinan J."/>
            <person name="Lipzen A."/>
            <person name="Amirebrahimi M."/>
            <person name="Yan J."/>
            <person name="Adam C."/>
            <person name="Keymanesh K."/>
            <person name="Ng V."/>
            <person name="Louie K."/>
            <person name="Northen T."/>
            <person name="Drula E."/>
            <person name="Henrissat B."/>
            <person name="Hsieh H.M."/>
            <person name="Youens-Clark K."/>
            <person name="Lutzoni F."/>
            <person name="Miadlikowska J."/>
            <person name="Eastwood D.C."/>
            <person name="Hamelin R.C."/>
            <person name="Grigoriev I.V."/>
            <person name="U'Ren J.M."/>
        </authorList>
    </citation>
    <scope>NUCLEOTIDE SEQUENCE [LARGE SCALE GENOMIC DNA]</scope>
    <source>
        <strain evidence="1 2">CBS 119005</strain>
    </source>
</reference>
<keyword evidence="2" id="KW-1185">Reference proteome</keyword>
<proteinExistence type="predicted"/>
<organism evidence="1 2">
    <name type="scientific">Hypoxylon rubiginosum</name>
    <dbReference type="NCBI Taxonomy" id="110542"/>
    <lineage>
        <taxon>Eukaryota</taxon>
        <taxon>Fungi</taxon>
        <taxon>Dikarya</taxon>
        <taxon>Ascomycota</taxon>
        <taxon>Pezizomycotina</taxon>
        <taxon>Sordariomycetes</taxon>
        <taxon>Xylariomycetidae</taxon>
        <taxon>Xylariales</taxon>
        <taxon>Hypoxylaceae</taxon>
        <taxon>Hypoxylon</taxon>
    </lineage>
</organism>
<protein>
    <submittedName>
        <fullName evidence="1">Major facilitator superfamily domain-containing protein</fullName>
    </submittedName>
</protein>
<evidence type="ECO:0000313" key="2">
    <source>
        <dbReference type="Proteomes" id="UP001497700"/>
    </source>
</evidence>